<keyword evidence="2" id="KW-0547">Nucleotide-binding</keyword>
<evidence type="ECO:0000256" key="2">
    <source>
        <dbReference type="ARBA" id="ARBA00022741"/>
    </source>
</evidence>
<dbReference type="GO" id="GO:0005524">
    <property type="term" value="F:ATP binding"/>
    <property type="evidence" value="ECO:0007669"/>
    <property type="project" value="UniProtKB-KW"/>
</dbReference>
<dbReference type="SUPFAM" id="SSF53067">
    <property type="entry name" value="Actin-like ATPase domain"/>
    <property type="match status" value="1"/>
</dbReference>
<organism evidence="4 5">
    <name type="scientific">Panagrolaimus superbus</name>
    <dbReference type="NCBI Taxonomy" id="310955"/>
    <lineage>
        <taxon>Eukaryota</taxon>
        <taxon>Metazoa</taxon>
        <taxon>Ecdysozoa</taxon>
        <taxon>Nematoda</taxon>
        <taxon>Chromadorea</taxon>
        <taxon>Rhabditida</taxon>
        <taxon>Tylenchina</taxon>
        <taxon>Panagrolaimomorpha</taxon>
        <taxon>Panagrolaimoidea</taxon>
        <taxon>Panagrolaimidae</taxon>
        <taxon>Panagrolaimus</taxon>
    </lineage>
</organism>
<sequence>MEFEQRDLIVFVDYEDDIVIIDPVKDTREKIYIQEIHDGKITNADEFCDLLENVLPLERVKAILFIIISTNFQRFNNAQEFRLTCRKFCRKHDIFFVSVPFTCLEAIYATSQSQTMVDEGEQVSITFSMMPGFPNGFTLLRDKGRYRFLKYNRSKQFMFTEEWKKEYFDVFNPKKFVLVHQHPNDDRPEEIEMYDDFFEELNAVSITQGPDFDLLSEAAVEKVLHLMDEKVCPYDVAPPCLNEFFIYIGKDTVMEALIFDDPLPFEKSVIVDVDPSKKLLVYVRTDCFGPKELLQEIKLSSFKSKKIKINLKVDINAIYEFNVDPVDEKILEISNSDRGTTDPNPKTSVSVARIVFTKQTFAVYVKENGIVRGIESGGGSDGIPIYIAFTDKKPIVGQSAKELYSSKPESVVFDLIKLCSTSIADIMNPKWGFRFLEENKCLMVNVHTADGEKNSSVDLLLALILRHALKIIKNETGKKLNKIEIEFRCFSANNIIKKTFINAGKLMEVEINFC</sequence>
<dbReference type="WBParaSite" id="PSU_v2.g4135.t1">
    <property type="protein sequence ID" value="PSU_v2.g4135.t1"/>
    <property type="gene ID" value="PSU_v2.g4135"/>
</dbReference>
<comment type="similarity">
    <text evidence="1">Belongs to the heat shock protein 70 family.</text>
</comment>
<evidence type="ECO:0000256" key="3">
    <source>
        <dbReference type="ARBA" id="ARBA00022840"/>
    </source>
</evidence>
<dbReference type="AlphaFoldDB" id="A0A914YVH1"/>
<dbReference type="Gene3D" id="3.30.420.40">
    <property type="match status" value="1"/>
</dbReference>
<dbReference type="GO" id="GO:0140662">
    <property type="term" value="F:ATP-dependent protein folding chaperone"/>
    <property type="evidence" value="ECO:0007669"/>
    <property type="project" value="InterPro"/>
</dbReference>
<accession>A0A914YVH1</accession>
<name>A0A914YVH1_9BILA</name>
<reference evidence="5" key="1">
    <citation type="submission" date="2022-11" db="UniProtKB">
        <authorList>
            <consortium name="WormBaseParasite"/>
        </authorList>
    </citation>
    <scope>IDENTIFICATION</scope>
</reference>
<proteinExistence type="inferred from homology"/>
<evidence type="ECO:0000313" key="4">
    <source>
        <dbReference type="Proteomes" id="UP000887577"/>
    </source>
</evidence>
<evidence type="ECO:0000256" key="1">
    <source>
        <dbReference type="ARBA" id="ARBA00007381"/>
    </source>
</evidence>
<dbReference type="Proteomes" id="UP000887577">
    <property type="component" value="Unplaced"/>
</dbReference>
<protein>
    <submittedName>
        <fullName evidence="5">Uncharacterized protein</fullName>
    </submittedName>
</protein>
<dbReference type="Pfam" id="PF00012">
    <property type="entry name" value="HSP70"/>
    <property type="match status" value="1"/>
</dbReference>
<dbReference type="InterPro" id="IPR043129">
    <property type="entry name" value="ATPase_NBD"/>
</dbReference>
<evidence type="ECO:0000313" key="5">
    <source>
        <dbReference type="WBParaSite" id="PSU_v2.g4135.t1"/>
    </source>
</evidence>
<keyword evidence="3" id="KW-0067">ATP-binding</keyword>
<dbReference type="InterPro" id="IPR013126">
    <property type="entry name" value="Hsp_70_fam"/>
</dbReference>
<keyword evidence="4" id="KW-1185">Reference proteome</keyword>